<dbReference type="Pfam" id="PF01794">
    <property type="entry name" value="Ferric_reduct"/>
    <property type="match status" value="1"/>
</dbReference>
<evidence type="ECO:0000256" key="13">
    <source>
        <dbReference type="ARBA" id="ARBA00022989"/>
    </source>
</evidence>
<evidence type="ECO:0000256" key="14">
    <source>
        <dbReference type="ARBA" id="ARBA00023002"/>
    </source>
</evidence>
<dbReference type="EMBL" id="LT598469">
    <property type="protein sequence ID" value="SCV02058.1"/>
    <property type="molecule type" value="Genomic_DNA"/>
</dbReference>
<reference evidence="23 24" key="1">
    <citation type="submission" date="2016-03" db="EMBL/GenBank/DDBJ databases">
        <authorList>
            <person name="Devillers H."/>
        </authorList>
    </citation>
    <scope>NUCLEOTIDE SEQUENCE [LARGE SCALE GENOMIC DNA]</scope>
    <source>
        <strain evidence="23">CBS 11717</strain>
    </source>
</reference>
<keyword evidence="9 20" id="KW-0812">Transmembrane</keyword>
<keyword evidence="16" id="KW-0406">Ion transport</keyword>
<dbReference type="OrthoDB" id="4494341at2759"/>
<evidence type="ECO:0000256" key="5">
    <source>
        <dbReference type="ARBA" id="ARBA00022448"/>
    </source>
</evidence>
<keyword evidence="8" id="KW-0285">Flavoprotein</keyword>
<dbReference type="SUPFAM" id="SSF52343">
    <property type="entry name" value="Ferredoxin reductase-like, C-terminal NADP-linked domain"/>
    <property type="match status" value="1"/>
</dbReference>
<sequence>MKLSAAIVTLLLTSVCTATLTLYTHAELVGLSCKYSLAKTAKFCKDDALKSYDCYCRDINALGSFMYCGFSQLHSRKEYKQLGAFYQVRCPNITIEMMKDAYKNVTSYLVDTSKVQGYNASKVINYPVVYKKPSFTVAYDNYFARYSNYRYGVYMGAGFMGYWGIVLLCGTVVNILRKTSPNALLSINKGASNSKFIRWYRKNISIPALCRSSHTNRVFLSGLLPTRIESVIVLVFFVLALLCHSLGYMSVQPNFTYSSRSEELTRYVGDRSAALCLYLMVLTFLFGGRNQIFLFLTGWKLSTFLTYHKWLARMLMMSVLVHTITMVTTSIIRGIYDRRSGQEYWKWGILAVVVGSTMLIQGFSWLRERNYELFLYVHIGLAVLFLVGAWRHIEVFGYEYFAYASAALWCFSTFIRLVRLAGFGIKTAQVVVVSDETLQITVQANSWWPFFPGSFGYVHFITKSAFWQSHPFTIVKTEDGKLRFYVKIKNGVTKRLHKKLMNAPNKTGEIKIAVEGPYGDRIPIETYDQVLLYTGGNGIPGPYAYAKTLCEAKKKAKTKFVKLYWVIRNWSSLDWFLTELKALQKHDKIQAIVYVTRYHEGKVGEKFTISDSSSSNHSEDDKDSKAEVKEQVISIEWLSRIQNELPHVEFREGRPPMPEIIANDVEEAKGQNIAIMSCAHNHMCDEIRAIVANQVGDYKNGRIDLFEELQTW</sequence>
<evidence type="ECO:0000259" key="22">
    <source>
        <dbReference type="PROSITE" id="PS51384"/>
    </source>
</evidence>
<feature type="transmembrane region" description="Helical" evidence="20">
    <location>
        <begin position="344"/>
        <end position="366"/>
    </location>
</feature>
<dbReference type="SFLD" id="SFLDS00052">
    <property type="entry name" value="Ferric_Reductase_Domain"/>
    <property type="match status" value="1"/>
</dbReference>
<evidence type="ECO:0000256" key="17">
    <source>
        <dbReference type="ARBA" id="ARBA00023136"/>
    </source>
</evidence>
<evidence type="ECO:0000256" key="8">
    <source>
        <dbReference type="ARBA" id="ARBA00022630"/>
    </source>
</evidence>
<evidence type="ECO:0000256" key="11">
    <source>
        <dbReference type="ARBA" id="ARBA00022857"/>
    </source>
</evidence>
<evidence type="ECO:0000313" key="24">
    <source>
        <dbReference type="Proteomes" id="UP000191024"/>
    </source>
</evidence>
<dbReference type="InterPro" id="IPR013112">
    <property type="entry name" value="FAD-bd_8"/>
</dbReference>
<evidence type="ECO:0000256" key="10">
    <source>
        <dbReference type="ARBA" id="ARBA00022827"/>
    </source>
</evidence>
<dbReference type="Proteomes" id="UP000191024">
    <property type="component" value="Chromosome G"/>
</dbReference>
<protein>
    <recommendedName>
        <fullName evidence="4">ferric-chelate reductase (NADPH)</fullName>
        <ecNumber evidence="4">1.16.1.9</ecNumber>
    </recommendedName>
</protein>
<feature type="domain" description="FAD-binding FR-type" evidence="22">
    <location>
        <begin position="407"/>
        <end position="524"/>
    </location>
</feature>
<dbReference type="InterPro" id="IPR013130">
    <property type="entry name" value="Fe3_Rdtase_TM_dom"/>
</dbReference>
<feature type="transmembrane region" description="Helical" evidence="20">
    <location>
        <begin position="231"/>
        <end position="251"/>
    </location>
</feature>
<keyword evidence="11" id="KW-0521">NADP</keyword>
<keyword evidence="7" id="KW-0479">Metal-binding</keyword>
<comment type="cofactor">
    <cofactor evidence="1">
        <name>FAD</name>
        <dbReference type="ChEBI" id="CHEBI:57692"/>
    </cofactor>
</comment>
<evidence type="ECO:0000256" key="6">
    <source>
        <dbReference type="ARBA" id="ARBA00022475"/>
    </source>
</evidence>
<keyword evidence="15" id="KW-0408">Iron</keyword>
<gene>
    <name evidence="23" type="ORF">LAMI_0G15478G</name>
</gene>
<dbReference type="GO" id="GO:0006879">
    <property type="term" value="P:intracellular iron ion homeostasis"/>
    <property type="evidence" value="ECO:0007669"/>
    <property type="project" value="TreeGrafter"/>
</dbReference>
<dbReference type="AlphaFoldDB" id="A0A1G4KCR8"/>
<keyword evidence="14" id="KW-0560">Oxidoreductase</keyword>
<comment type="subcellular location">
    <subcellularLocation>
        <location evidence="2">Cell membrane</location>
        <topology evidence="2">Multi-pass membrane protein</topology>
    </subcellularLocation>
</comment>
<evidence type="ECO:0000313" key="23">
    <source>
        <dbReference type="EMBL" id="SCV02058.1"/>
    </source>
</evidence>
<evidence type="ECO:0000256" key="2">
    <source>
        <dbReference type="ARBA" id="ARBA00004651"/>
    </source>
</evidence>
<keyword evidence="7" id="KW-0349">Heme</keyword>
<evidence type="ECO:0000256" key="4">
    <source>
        <dbReference type="ARBA" id="ARBA00012668"/>
    </source>
</evidence>
<dbReference type="InterPro" id="IPR051410">
    <property type="entry name" value="Ferric/Cupric_Reductase"/>
</dbReference>
<evidence type="ECO:0000256" key="7">
    <source>
        <dbReference type="ARBA" id="ARBA00022617"/>
    </source>
</evidence>
<comment type="similarity">
    <text evidence="3">Belongs to the ferric reductase (FRE) family.</text>
</comment>
<name>A0A1G4KCR8_9SACH</name>
<evidence type="ECO:0000256" key="21">
    <source>
        <dbReference type="SAM" id="SignalP"/>
    </source>
</evidence>
<evidence type="ECO:0000256" key="12">
    <source>
        <dbReference type="ARBA" id="ARBA00022982"/>
    </source>
</evidence>
<evidence type="ECO:0000256" key="19">
    <source>
        <dbReference type="ARBA" id="ARBA00048483"/>
    </source>
</evidence>
<proteinExistence type="inferred from homology"/>
<dbReference type="GO" id="GO:0005886">
    <property type="term" value="C:plasma membrane"/>
    <property type="evidence" value="ECO:0007669"/>
    <property type="project" value="UniProtKB-SubCell"/>
</dbReference>
<dbReference type="Gene3D" id="3.40.50.80">
    <property type="entry name" value="Nucleotide-binding domain of ferredoxin-NADP reductase (FNR) module"/>
    <property type="match status" value="1"/>
</dbReference>
<evidence type="ECO:0000256" key="1">
    <source>
        <dbReference type="ARBA" id="ARBA00001974"/>
    </source>
</evidence>
<keyword evidence="17 20" id="KW-0472">Membrane</keyword>
<dbReference type="GO" id="GO:0015677">
    <property type="term" value="P:copper ion import"/>
    <property type="evidence" value="ECO:0007669"/>
    <property type="project" value="TreeGrafter"/>
</dbReference>
<keyword evidence="24" id="KW-1185">Reference proteome</keyword>
<dbReference type="CDD" id="cd06186">
    <property type="entry name" value="NOX_Duox_like_FAD_NADP"/>
    <property type="match status" value="1"/>
</dbReference>
<dbReference type="InterPro" id="IPR017927">
    <property type="entry name" value="FAD-bd_FR_type"/>
</dbReference>
<evidence type="ECO:0000256" key="16">
    <source>
        <dbReference type="ARBA" id="ARBA00023065"/>
    </source>
</evidence>
<keyword evidence="10" id="KW-0274">FAD</keyword>
<feature type="transmembrane region" description="Helical" evidence="20">
    <location>
        <begin position="310"/>
        <end position="332"/>
    </location>
</feature>
<dbReference type="InterPro" id="IPR039261">
    <property type="entry name" value="FNR_nucleotide-bd"/>
</dbReference>
<accession>A0A1G4KCR8</accession>
<feature type="signal peptide" evidence="21">
    <location>
        <begin position="1"/>
        <end position="18"/>
    </location>
</feature>
<dbReference type="PANTHER" id="PTHR32361">
    <property type="entry name" value="FERRIC/CUPRIC REDUCTASE TRANSMEMBRANE COMPONENT"/>
    <property type="match status" value="1"/>
</dbReference>
<feature type="transmembrane region" description="Helical" evidence="20">
    <location>
        <begin position="373"/>
        <end position="393"/>
    </location>
</feature>
<keyword evidence="18" id="KW-0325">Glycoprotein</keyword>
<evidence type="ECO:0000256" key="20">
    <source>
        <dbReference type="SAM" id="Phobius"/>
    </source>
</evidence>
<dbReference type="InterPro" id="IPR017938">
    <property type="entry name" value="Riboflavin_synthase-like_b-brl"/>
</dbReference>
<dbReference type="SUPFAM" id="SSF63380">
    <property type="entry name" value="Riboflavin synthase domain-like"/>
    <property type="match status" value="1"/>
</dbReference>
<keyword evidence="21" id="KW-0732">Signal</keyword>
<feature type="transmembrane region" description="Helical" evidence="20">
    <location>
        <begin position="400"/>
        <end position="418"/>
    </location>
</feature>
<feature type="transmembrane region" description="Helical" evidence="20">
    <location>
        <begin position="271"/>
        <end position="289"/>
    </location>
</feature>
<dbReference type="GO" id="GO:0052851">
    <property type="term" value="F:ferric-chelate reductase (NADPH) activity"/>
    <property type="evidence" value="ECO:0007669"/>
    <property type="project" value="UniProtKB-EC"/>
</dbReference>
<keyword evidence="6" id="KW-1003">Cell membrane</keyword>
<feature type="transmembrane region" description="Helical" evidence="20">
    <location>
        <begin position="151"/>
        <end position="176"/>
    </location>
</feature>
<keyword evidence="12" id="KW-0249">Electron transport</keyword>
<dbReference type="SFLD" id="SFLDG01168">
    <property type="entry name" value="Ferric_reductase_subgroup_(FRE"/>
    <property type="match status" value="1"/>
</dbReference>
<dbReference type="PANTHER" id="PTHR32361:SF9">
    <property type="entry name" value="FERRIC REDUCTASE TRANSMEMBRANE COMPONENT 3-RELATED"/>
    <property type="match status" value="1"/>
</dbReference>
<dbReference type="InterPro" id="IPR013121">
    <property type="entry name" value="Fe_red_NAD-bd_6"/>
</dbReference>
<dbReference type="Pfam" id="PF08022">
    <property type="entry name" value="FAD_binding_8"/>
    <property type="match status" value="1"/>
</dbReference>
<feature type="chain" id="PRO_5009236487" description="ferric-chelate reductase (NADPH)" evidence="21">
    <location>
        <begin position="19"/>
        <end position="712"/>
    </location>
</feature>
<keyword evidence="5" id="KW-0813">Transport</keyword>
<dbReference type="EC" id="1.16.1.9" evidence="4"/>
<evidence type="ECO:0000256" key="18">
    <source>
        <dbReference type="ARBA" id="ARBA00023180"/>
    </source>
</evidence>
<organism evidence="23 24">
    <name type="scientific">Lachancea mirantina</name>
    <dbReference type="NCBI Taxonomy" id="1230905"/>
    <lineage>
        <taxon>Eukaryota</taxon>
        <taxon>Fungi</taxon>
        <taxon>Dikarya</taxon>
        <taxon>Ascomycota</taxon>
        <taxon>Saccharomycotina</taxon>
        <taxon>Saccharomycetes</taxon>
        <taxon>Saccharomycetales</taxon>
        <taxon>Saccharomycetaceae</taxon>
        <taxon>Lachancea</taxon>
    </lineage>
</organism>
<dbReference type="GO" id="GO:0006826">
    <property type="term" value="P:iron ion transport"/>
    <property type="evidence" value="ECO:0007669"/>
    <property type="project" value="TreeGrafter"/>
</dbReference>
<dbReference type="PROSITE" id="PS51384">
    <property type="entry name" value="FAD_FR"/>
    <property type="match status" value="1"/>
</dbReference>
<keyword evidence="13 20" id="KW-1133">Transmembrane helix</keyword>
<evidence type="ECO:0000256" key="15">
    <source>
        <dbReference type="ARBA" id="ARBA00023004"/>
    </source>
</evidence>
<evidence type="ECO:0000256" key="9">
    <source>
        <dbReference type="ARBA" id="ARBA00022692"/>
    </source>
</evidence>
<dbReference type="Pfam" id="PF08030">
    <property type="entry name" value="NAD_binding_6"/>
    <property type="match status" value="1"/>
</dbReference>
<evidence type="ECO:0000256" key="3">
    <source>
        <dbReference type="ARBA" id="ARBA00006278"/>
    </source>
</evidence>
<comment type="catalytic activity">
    <reaction evidence="19">
        <text>2 a Fe(II)-siderophore + NADP(+) + H(+) = 2 a Fe(III)-siderophore + NADPH</text>
        <dbReference type="Rhea" id="RHEA:28795"/>
        <dbReference type="Rhea" id="RHEA-COMP:11342"/>
        <dbReference type="Rhea" id="RHEA-COMP:11344"/>
        <dbReference type="ChEBI" id="CHEBI:15378"/>
        <dbReference type="ChEBI" id="CHEBI:29033"/>
        <dbReference type="ChEBI" id="CHEBI:29034"/>
        <dbReference type="ChEBI" id="CHEBI:57783"/>
        <dbReference type="ChEBI" id="CHEBI:58349"/>
        <dbReference type="EC" id="1.16.1.9"/>
    </reaction>
</comment>